<evidence type="ECO:0000313" key="2">
    <source>
        <dbReference type="EMBL" id="MFC6005548.1"/>
    </source>
</evidence>
<keyword evidence="1" id="KW-1133">Transmembrane helix</keyword>
<proteinExistence type="predicted"/>
<dbReference type="Proteomes" id="UP001596189">
    <property type="component" value="Unassembled WGS sequence"/>
</dbReference>
<protein>
    <submittedName>
        <fullName evidence="2">Uncharacterized protein</fullName>
    </submittedName>
</protein>
<accession>A0ABW1J9G7</accession>
<sequence length="467" mass="48337">MSQAKAMPRIRRAMGRDDGAASLETTGMIAGVALLVAAVVGVLIAASPVFSDNVQRAFCLVFTLGQGDCAPARTTAQEHKPTAPCVVKSDGYDANAEVSFVVTLSNGEKFQVDQLSDGTYRVTRSSSSGVGVEAGVGFDVTVTVDDNKYGAAAKAEASATATFGAGQVFYVKNEDDLNKLIVAHAQDVADDQVAGDSGPGRWLLDHAEGIVGQDHPLPTPDAEFVEGGISLDADANATLGTASAAAGAGVKEILGYQKKRDGSTTEYLRASVDGYAQASVLGGDEDDSSYQLAKAKAEGEVTAIIEIERDAKGNITAVRVRSIMAGEADANEDTLESDDVDHSGYVERTVELPVKNDSDRVLADRFLTAMGMPEVAGINVPPGLATQVAGAPDLLGATTAFAHAAQARGFITEQSYDHESSTNGANFDAEAIAKVGGKVEVATNSRTATGGQYWDGTKFVPWTGCGG</sequence>
<keyword evidence="1" id="KW-0472">Membrane</keyword>
<reference evidence="3" key="1">
    <citation type="journal article" date="2019" name="Int. J. Syst. Evol. Microbiol.">
        <title>The Global Catalogue of Microorganisms (GCM) 10K type strain sequencing project: providing services to taxonomists for standard genome sequencing and annotation.</title>
        <authorList>
            <consortium name="The Broad Institute Genomics Platform"/>
            <consortium name="The Broad Institute Genome Sequencing Center for Infectious Disease"/>
            <person name="Wu L."/>
            <person name="Ma J."/>
        </authorList>
    </citation>
    <scope>NUCLEOTIDE SEQUENCE [LARGE SCALE GENOMIC DNA]</scope>
    <source>
        <strain evidence="3">KACC 14249</strain>
    </source>
</reference>
<dbReference type="EMBL" id="JBHSRD010000002">
    <property type="protein sequence ID" value="MFC6005548.1"/>
    <property type="molecule type" value="Genomic_DNA"/>
</dbReference>
<name>A0ABW1J9G7_9ACTN</name>
<keyword evidence="3" id="KW-1185">Reference proteome</keyword>
<evidence type="ECO:0000313" key="3">
    <source>
        <dbReference type="Proteomes" id="UP001596189"/>
    </source>
</evidence>
<keyword evidence="1" id="KW-0812">Transmembrane</keyword>
<organism evidence="2 3">
    <name type="scientific">Angustibacter luteus</name>
    <dbReference type="NCBI Taxonomy" id="658456"/>
    <lineage>
        <taxon>Bacteria</taxon>
        <taxon>Bacillati</taxon>
        <taxon>Actinomycetota</taxon>
        <taxon>Actinomycetes</taxon>
        <taxon>Kineosporiales</taxon>
        <taxon>Kineosporiaceae</taxon>
    </lineage>
</organism>
<feature type="transmembrane region" description="Helical" evidence="1">
    <location>
        <begin position="21"/>
        <end position="46"/>
    </location>
</feature>
<gene>
    <name evidence="2" type="ORF">ACFQDO_00255</name>
</gene>
<dbReference type="RefSeq" id="WP_345716437.1">
    <property type="nucleotide sequence ID" value="NZ_BAABFP010000005.1"/>
</dbReference>
<evidence type="ECO:0000256" key="1">
    <source>
        <dbReference type="SAM" id="Phobius"/>
    </source>
</evidence>
<comment type="caution">
    <text evidence="2">The sequence shown here is derived from an EMBL/GenBank/DDBJ whole genome shotgun (WGS) entry which is preliminary data.</text>
</comment>